<accession>A0A7R8WHA7</accession>
<dbReference type="OrthoDB" id="74178at2759"/>
<sequence>MGYTHAVSIILSQMDAYIGFYTLVYLLFCIGLVFPPNEFRAAGLTITDLFHGGSRKKYSLPNSYVSRVLSLCSWIGDESFQFIHFHIRRTALNFVIFSALPLGYMIGLTYIIPDPLALLTPSTEDGFISNWFFHTITYPLTMLIAAFPIASCTLVYRSRFTDWQKHPIVKRLQAFKDSPRDSWHKVASAINTEFRRVDKFSTSALSPFRVFVLDSWIISTGPLSLSLVQKSDALLSIVRSDQHRVLGPSGTVDRDSPVGSTGQFLTLLVTSITRKVDPFTIRLRSSEYHDFRSRISSPILNLNNIEAFKDSPRDSWHTVASAINTEFRRVDKFSTSALSPFRVFVLDSWIISTGPLSLSLVQKSDALLSIVRSDQHRVLGPSGTVDRDSPVGSTGQFLTLLVTSITRKVDPFTIRLRSSEYHDFRSRISSPILNLNNIEVKGSISDEFVAVFKEEILANPTVRISQSSLEACIGCMQRQSDVALERICLRSNSIHNESVQNPSGPRDRCTECSCRPMWCSSCLAKWFASRQDQHNTHSWLSSRAPCPTCRSLFCILDVLPIQTTE</sequence>
<evidence type="ECO:0000256" key="5">
    <source>
        <dbReference type="ARBA" id="ARBA00023136"/>
    </source>
</evidence>
<dbReference type="AlphaFoldDB" id="A0A7R8WHA7"/>
<gene>
    <name evidence="6" type="ORF">CTOB1V02_LOCUS9495</name>
</gene>
<dbReference type="GO" id="GO:0061630">
    <property type="term" value="F:ubiquitin protein ligase activity"/>
    <property type="evidence" value="ECO:0007669"/>
    <property type="project" value="InterPro"/>
</dbReference>
<dbReference type="Pfam" id="PF10272">
    <property type="entry name" value="Tmpp129"/>
    <property type="match status" value="2"/>
</dbReference>
<keyword evidence="5" id="KW-0472">Membrane</keyword>
<evidence type="ECO:0000256" key="4">
    <source>
        <dbReference type="ARBA" id="ARBA00022989"/>
    </source>
</evidence>
<dbReference type="InterPro" id="IPR018801">
    <property type="entry name" value="TM129"/>
</dbReference>
<reference evidence="6" key="1">
    <citation type="submission" date="2020-11" db="EMBL/GenBank/DDBJ databases">
        <authorList>
            <person name="Tran Van P."/>
        </authorList>
    </citation>
    <scope>NUCLEOTIDE SEQUENCE</scope>
</reference>
<comment type="similarity">
    <text evidence="2">Belongs to the TMEM129 family.</text>
</comment>
<keyword evidence="4" id="KW-1133">Transmembrane helix</keyword>
<dbReference type="GO" id="GO:0016567">
    <property type="term" value="P:protein ubiquitination"/>
    <property type="evidence" value="ECO:0007669"/>
    <property type="project" value="InterPro"/>
</dbReference>
<dbReference type="EMBL" id="OB663738">
    <property type="protein sequence ID" value="CAD7231648.1"/>
    <property type="molecule type" value="Genomic_DNA"/>
</dbReference>
<dbReference type="PANTHER" id="PTHR31322:SF2">
    <property type="entry name" value="E3 UBIQUITIN-PROTEIN LIGASE TM129"/>
    <property type="match status" value="1"/>
</dbReference>
<dbReference type="GO" id="GO:0016020">
    <property type="term" value="C:membrane"/>
    <property type="evidence" value="ECO:0007669"/>
    <property type="project" value="UniProtKB-SubCell"/>
</dbReference>
<organism evidence="6">
    <name type="scientific">Cyprideis torosa</name>
    <dbReference type="NCBI Taxonomy" id="163714"/>
    <lineage>
        <taxon>Eukaryota</taxon>
        <taxon>Metazoa</taxon>
        <taxon>Ecdysozoa</taxon>
        <taxon>Arthropoda</taxon>
        <taxon>Crustacea</taxon>
        <taxon>Oligostraca</taxon>
        <taxon>Ostracoda</taxon>
        <taxon>Podocopa</taxon>
        <taxon>Podocopida</taxon>
        <taxon>Cytherocopina</taxon>
        <taxon>Cytheroidea</taxon>
        <taxon>Cytherideidae</taxon>
        <taxon>Cyprideis</taxon>
    </lineage>
</organism>
<evidence type="ECO:0000256" key="3">
    <source>
        <dbReference type="ARBA" id="ARBA00022692"/>
    </source>
</evidence>
<name>A0A7R8WHA7_9CRUS</name>
<proteinExistence type="inferred from homology"/>
<evidence type="ECO:0000256" key="1">
    <source>
        <dbReference type="ARBA" id="ARBA00004141"/>
    </source>
</evidence>
<dbReference type="PANTHER" id="PTHR31322">
    <property type="entry name" value="E3 UBIQUITIN-PROTEIN LIGASE TM129"/>
    <property type="match status" value="1"/>
</dbReference>
<comment type="subcellular location">
    <subcellularLocation>
        <location evidence="1">Membrane</location>
        <topology evidence="1">Multi-pass membrane protein</topology>
    </subcellularLocation>
</comment>
<dbReference type="GO" id="GO:0005783">
    <property type="term" value="C:endoplasmic reticulum"/>
    <property type="evidence" value="ECO:0007669"/>
    <property type="project" value="TreeGrafter"/>
</dbReference>
<evidence type="ECO:0000313" key="6">
    <source>
        <dbReference type="EMBL" id="CAD7231648.1"/>
    </source>
</evidence>
<keyword evidence="3" id="KW-0812">Transmembrane</keyword>
<evidence type="ECO:0000256" key="2">
    <source>
        <dbReference type="ARBA" id="ARBA00007332"/>
    </source>
</evidence>
<protein>
    <submittedName>
        <fullName evidence="6">Uncharacterized protein</fullName>
    </submittedName>
</protein>